<name>A0ABM9PKL5_9FLAO</name>
<comment type="caution">
    <text evidence="1">The sequence shown here is derived from an EMBL/GenBank/DDBJ whole genome shotgun (WGS) entry which is preliminary data.</text>
</comment>
<dbReference type="EMBL" id="CAXJRC010000011">
    <property type="protein sequence ID" value="CAL2106121.1"/>
    <property type="molecule type" value="Genomic_DNA"/>
</dbReference>
<dbReference type="Proteomes" id="UP001497602">
    <property type="component" value="Unassembled WGS sequence"/>
</dbReference>
<keyword evidence="2" id="KW-1185">Reference proteome</keyword>
<reference evidence="1 2" key="1">
    <citation type="submission" date="2024-05" db="EMBL/GenBank/DDBJ databases">
        <authorList>
            <person name="Duchaud E."/>
        </authorList>
    </citation>
    <scope>NUCLEOTIDE SEQUENCE [LARGE SCALE GENOMIC DNA]</scope>
    <source>
        <strain evidence="1">Ena-SAMPLE-TAB-13-05-2024-13:56:06:370-140305</strain>
    </source>
</reference>
<protein>
    <submittedName>
        <fullName evidence="1">Uncharacterized protein</fullName>
    </submittedName>
</protein>
<dbReference type="PROSITE" id="PS51257">
    <property type="entry name" value="PROKAR_LIPOPROTEIN"/>
    <property type="match status" value="1"/>
</dbReference>
<dbReference type="RefSeq" id="WP_348737923.1">
    <property type="nucleotide sequence ID" value="NZ_CAXJRC010000011.1"/>
</dbReference>
<evidence type="ECO:0000313" key="1">
    <source>
        <dbReference type="EMBL" id="CAL2106121.1"/>
    </source>
</evidence>
<organism evidence="1 2">
    <name type="scientific">Tenacibaculum vairaonense</name>
    <dbReference type="NCBI Taxonomy" id="3137860"/>
    <lineage>
        <taxon>Bacteria</taxon>
        <taxon>Pseudomonadati</taxon>
        <taxon>Bacteroidota</taxon>
        <taxon>Flavobacteriia</taxon>
        <taxon>Flavobacteriales</taxon>
        <taxon>Flavobacteriaceae</taxon>
        <taxon>Tenacibaculum</taxon>
    </lineage>
</organism>
<sequence length="248" mass="27922">MKKIINQLALLFTIITIVSCSNDTNNDFQIVHTKEFLTKEAESTFINRNGTVYLTVSGSFKDTDPDSKVTERGFVFGLNSEPTVGDSNTEIAIGPQDNVTGNLRSLEKGKTYYIRGYFKMNDGSFFYGNEIQASTEVDFSTTRTLKMTMKPDPFWRSTTEMTPQLDVTELTQESPVELGFEYSLKDDFSDSIISIVDLDMNQNFRVTFYQKVLSGLTPVTKYYFRPYAKYADGTITHGGVSTAELSTN</sequence>
<gene>
    <name evidence="1" type="ORF">T190115A13A_10277</name>
</gene>
<proteinExistence type="predicted"/>
<evidence type="ECO:0000313" key="2">
    <source>
        <dbReference type="Proteomes" id="UP001497602"/>
    </source>
</evidence>
<accession>A0ABM9PKL5</accession>